<evidence type="ECO:0000313" key="1">
    <source>
        <dbReference type="EMBL" id="SMB85725.1"/>
    </source>
</evidence>
<dbReference type="InterPro" id="IPR023346">
    <property type="entry name" value="Lysozyme-like_dom_sf"/>
</dbReference>
<gene>
    <name evidence="1" type="ORF">SAMN00790413_03518</name>
</gene>
<dbReference type="PANTHER" id="PTHR34408">
    <property type="entry name" value="FAMILY PROTEIN, PUTATIVE-RELATED"/>
    <property type="match status" value="1"/>
</dbReference>
<protein>
    <submittedName>
        <fullName evidence="1">Putative chitinase</fullName>
    </submittedName>
</protein>
<dbReference type="InterPro" id="IPR052354">
    <property type="entry name" value="Cell_Wall_Dynamics_Protein"/>
</dbReference>
<dbReference type="EMBL" id="FWWU01000008">
    <property type="protein sequence ID" value="SMB85725.1"/>
    <property type="molecule type" value="Genomic_DNA"/>
</dbReference>
<dbReference type="STRING" id="695939.SAMN00790413_03518"/>
<reference evidence="1 2" key="1">
    <citation type="submission" date="2017-04" db="EMBL/GenBank/DDBJ databases">
        <authorList>
            <person name="Afonso C.L."/>
            <person name="Miller P.J."/>
            <person name="Scott M.A."/>
            <person name="Spackman E."/>
            <person name="Goraichik I."/>
            <person name="Dimitrov K.M."/>
            <person name="Suarez D.L."/>
            <person name="Swayne D.E."/>
        </authorList>
    </citation>
    <scope>NUCLEOTIDE SEQUENCE [LARGE SCALE GENOMIC DNA]</scope>
    <source>
        <strain evidence="1 2">KR-140</strain>
    </source>
</reference>
<evidence type="ECO:0000313" key="2">
    <source>
        <dbReference type="Proteomes" id="UP000192582"/>
    </source>
</evidence>
<dbReference type="AlphaFoldDB" id="A0A1W1UX33"/>
<dbReference type="SUPFAM" id="SSF53955">
    <property type="entry name" value="Lysozyme-like"/>
    <property type="match status" value="1"/>
</dbReference>
<accession>A0A1W1UX33</accession>
<dbReference type="Gene3D" id="1.10.530.10">
    <property type="match status" value="1"/>
</dbReference>
<dbReference type="PANTHER" id="PTHR34408:SF1">
    <property type="entry name" value="GLYCOSYL HYDROLASE FAMILY 19 DOMAIN-CONTAINING PROTEIN HI_1415"/>
    <property type="match status" value="1"/>
</dbReference>
<keyword evidence="2" id="KW-1185">Reference proteome</keyword>
<sequence>MNLILQPEHIRAVAPRNPDLQAVVDALRPVLERHGIDRSPERLGMFLAQWAHESEFLGVRENLNYSQASRICQTWPRRFPTVASAAPYAGNPQALANKVYNGRMGNTGPNDGWAYRGGGWPQLTGRDAYRAYGQRIGLDLEGNPNLILQASVSAQVCGLFWADRGLNAAADQGDMVTITQRINGGQNGAQDRLERYHRVIPLLRDQQAALASQEAIVHPNIPWKRLFVNNTEFDPTTARLEGDTITLPSGQHQVVKKTQVGEKLYVTTRTP</sequence>
<proteinExistence type="predicted"/>
<dbReference type="OrthoDB" id="9798982at2"/>
<name>A0A1W1UX33_9DEIO</name>
<dbReference type="RefSeq" id="WP_084047443.1">
    <property type="nucleotide sequence ID" value="NZ_FWWU01000008.1"/>
</dbReference>
<organism evidence="1 2">
    <name type="scientific">Deinococcus hopiensis KR-140</name>
    <dbReference type="NCBI Taxonomy" id="695939"/>
    <lineage>
        <taxon>Bacteria</taxon>
        <taxon>Thermotogati</taxon>
        <taxon>Deinococcota</taxon>
        <taxon>Deinococci</taxon>
        <taxon>Deinococcales</taxon>
        <taxon>Deinococcaceae</taxon>
        <taxon>Deinococcus</taxon>
    </lineage>
</organism>
<dbReference type="Proteomes" id="UP000192582">
    <property type="component" value="Unassembled WGS sequence"/>
</dbReference>